<name>A0A345E2J2_9EURY</name>
<organism evidence="1 4">
    <name type="scientific">Haloplanus rubicundus</name>
    <dbReference type="NCBI Taxonomy" id="1547898"/>
    <lineage>
        <taxon>Archaea</taxon>
        <taxon>Methanobacteriati</taxon>
        <taxon>Methanobacteriota</taxon>
        <taxon>Stenosarchaea group</taxon>
        <taxon>Halobacteria</taxon>
        <taxon>Halobacteriales</taxon>
        <taxon>Haloferacaceae</taxon>
        <taxon>Haloplanus</taxon>
    </lineage>
</organism>
<dbReference type="Proteomes" id="UP000253273">
    <property type="component" value="Chromosome"/>
</dbReference>
<sequence>MMASVYDQRPAIRHVAIVVSQTRRDVRLHSFTSFRSFRSVTQRHDEIRPVDEGPLAAYRSIVAYIAP</sequence>
<dbReference type="EMBL" id="CP031148">
    <property type="protein sequence ID" value="AXG09833.1"/>
    <property type="molecule type" value="Genomic_DNA"/>
</dbReference>
<evidence type="ECO:0000313" key="3">
    <source>
        <dbReference type="Proteomes" id="UP000252985"/>
    </source>
</evidence>
<keyword evidence="4" id="KW-1185">Reference proteome</keyword>
<dbReference type="KEGG" id="haq:DU484_08225"/>
<reference evidence="1 4" key="2">
    <citation type="submission" date="2018-07" db="EMBL/GenBank/DDBJ databases">
        <title>Genome sequences of Haloplanus sp. CBA1113.</title>
        <authorList>
            <person name="Kim Y.B."/>
            <person name="Roh S.W."/>
        </authorList>
    </citation>
    <scope>NUCLEOTIDE SEQUENCE [LARGE SCALE GENOMIC DNA]</scope>
    <source>
        <strain evidence="1 4">CBA1113</strain>
    </source>
</reference>
<accession>A0A345ECB1</accession>
<evidence type="ECO:0000313" key="4">
    <source>
        <dbReference type="Proteomes" id="UP000253273"/>
    </source>
</evidence>
<proteinExistence type="predicted"/>
<gene>
    <name evidence="2" type="ORF">DU484_08225</name>
    <name evidence="1" type="ORF">DU500_08265</name>
</gene>
<dbReference type="AlphaFoldDB" id="A0A345E2J2"/>
<evidence type="ECO:0000313" key="1">
    <source>
        <dbReference type="EMBL" id="AXG06414.1"/>
    </source>
</evidence>
<evidence type="ECO:0000313" key="2">
    <source>
        <dbReference type="EMBL" id="AXG09833.1"/>
    </source>
</evidence>
<dbReference type="Proteomes" id="UP000252985">
    <property type="component" value="Chromosome"/>
</dbReference>
<reference evidence="2 3" key="1">
    <citation type="submission" date="2018-07" db="EMBL/GenBank/DDBJ databases">
        <title>Genome sequences of Haloplanus sp. CBA1112.</title>
        <authorList>
            <person name="Kim Y.B."/>
            <person name="Roh S.W."/>
        </authorList>
    </citation>
    <scope>NUCLEOTIDE SEQUENCE [LARGE SCALE GENOMIC DNA]</scope>
    <source>
        <strain evidence="2 3">CBA1112</strain>
    </source>
</reference>
<accession>A0A345E2J2</accession>
<dbReference type="EMBL" id="CP031150">
    <property type="protein sequence ID" value="AXG06414.1"/>
    <property type="molecule type" value="Genomic_DNA"/>
</dbReference>
<dbReference type="KEGG" id="haj:DU500_08265"/>
<protein>
    <submittedName>
        <fullName evidence="1">Uncharacterized protein</fullName>
    </submittedName>
</protein>